<dbReference type="EMBL" id="UINC01000137">
    <property type="protein sequence ID" value="SUZ49815.1"/>
    <property type="molecule type" value="Genomic_DNA"/>
</dbReference>
<dbReference type="PANTHER" id="PTHR38436">
    <property type="entry name" value="POLYKETIDE CYCLASE SNOAL-LIKE DOMAIN"/>
    <property type="match status" value="1"/>
</dbReference>
<reference evidence="1" key="1">
    <citation type="submission" date="2018-05" db="EMBL/GenBank/DDBJ databases">
        <authorList>
            <person name="Lanie J.A."/>
            <person name="Ng W.-L."/>
            <person name="Kazmierczak K.M."/>
            <person name="Andrzejewski T.M."/>
            <person name="Davidsen T.M."/>
            <person name="Wayne K.J."/>
            <person name="Tettelin H."/>
            <person name="Glass J.I."/>
            <person name="Rusch D."/>
            <person name="Podicherti R."/>
            <person name="Tsui H.-C.T."/>
            <person name="Winkler M.E."/>
        </authorList>
    </citation>
    <scope>NUCLEOTIDE SEQUENCE</scope>
</reference>
<proteinExistence type="predicted"/>
<protein>
    <recommendedName>
        <fullName evidence="2">Ester cyclase</fullName>
    </recommendedName>
</protein>
<dbReference type="AlphaFoldDB" id="A0A381N5J1"/>
<gene>
    <name evidence="1" type="ORF">METZ01_LOCUS2669</name>
</gene>
<accession>A0A381N5J1</accession>
<dbReference type="Pfam" id="PF07366">
    <property type="entry name" value="SnoaL"/>
    <property type="match status" value="1"/>
</dbReference>
<sequence length="147" mass="16184">MFMSAQNKILVRRFFDEVFNNARPDAIDELIADDYLDHSAAPEQAPGPAGARQMYDVFRTAFPDLRITVHEILAEEDLVACRATFAGTSRGPLMGAPPTGKPVQLPSMVFLRLRDGKIVERWEQADLLGLMLQLGIVAQGSNSGDPQ</sequence>
<dbReference type="GO" id="GO:0030638">
    <property type="term" value="P:polyketide metabolic process"/>
    <property type="evidence" value="ECO:0007669"/>
    <property type="project" value="InterPro"/>
</dbReference>
<dbReference type="InterPro" id="IPR009959">
    <property type="entry name" value="Cyclase_SnoaL-like"/>
</dbReference>
<organism evidence="1">
    <name type="scientific">marine metagenome</name>
    <dbReference type="NCBI Taxonomy" id="408172"/>
    <lineage>
        <taxon>unclassified sequences</taxon>
        <taxon>metagenomes</taxon>
        <taxon>ecological metagenomes</taxon>
    </lineage>
</organism>
<dbReference type="SUPFAM" id="SSF54427">
    <property type="entry name" value="NTF2-like"/>
    <property type="match status" value="1"/>
</dbReference>
<evidence type="ECO:0008006" key="2">
    <source>
        <dbReference type="Google" id="ProtNLM"/>
    </source>
</evidence>
<name>A0A381N5J1_9ZZZZ</name>
<evidence type="ECO:0000313" key="1">
    <source>
        <dbReference type="EMBL" id="SUZ49815.1"/>
    </source>
</evidence>
<dbReference type="Gene3D" id="3.10.450.50">
    <property type="match status" value="1"/>
</dbReference>
<dbReference type="InterPro" id="IPR032710">
    <property type="entry name" value="NTF2-like_dom_sf"/>
</dbReference>
<dbReference type="PANTHER" id="PTHR38436:SF1">
    <property type="entry name" value="ESTER CYCLASE"/>
    <property type="match status" value="1"/>
</dbReference>